<evidence type="ECO:0000313" key="1">
    <source>
        <dbReference type="EMBL" id="PRY53882.1"/>
    </source>
</evidence>
<reference evidence="1 2" key="1">
    <citation type="submission" date="2018-03" db="EMBL/GenBank/DDBJ databases">
        <title>Genomic Encyclopedia of Type Strains, Phase III (KMG-III): the genomes of soil and plant-associated and newly described type strains.</title>
        <authorList>
            <person name="Whitman W."/>
        </authorList>
    </citation>
    <scope>NUCLEOTIDE SEQUENCE [LARGE SCALE GENOMIC DNA]</scope>
    <source>
        <strain evidence="1 2">CGMCC 1.9313</strain>
    </source>
</reference>
<organism evidence="1 2">
    <name type="scientific">Arcticibacter pallidicorallinus</name>
    <dbReference type="NCBI Taxonomy" id="1259464"/>
    <lineage>
        <taxon>Bacteria</taxon>
        <taxon>Pseudomonadati</taxon>
        <taxon>Bacteroidota</taxon>
        <taxon>Sphingobacteriia</taxon>
        <taxon>Sphingobacteriales</taxon>
        <taxon>Sphingobacteriaceae</taxon>
        <taxon>Arcticibacter</taxon>
    </lineage>
</organism>
<dbReference type="EMBL" id="PVTH01000003">
    <property type="protein sequence ID" value="PRY53882.1"/>
    <property type="molecule type" value="Genomic_DNA"/>
</dbReference>
<gene>
    <name evidence="1" type="ORF">B0I27_103355</name>
</gene>
<dbReference type="AlphaFoldDB" id="A0A2T0U7M9"/>
<proteinExistence type="predicted"/>
<keyword evidence="2" id="KW-1185">Reference proteome</keyword>
<comment type="caution">
    <text evidence="1">The sequence shown here is derived from an EMBL/GenBank/DDBJ whole genome shotgun (WGS) entry which is preliminary data.</text>
</comment>
<sequence>MLQHGFTKNIKLAATLFMFFTAFILTSCDSKDKKIERPSFQPVLGMQFIEVRRAFDNGLAFNEYGFQQEPAWKLYFLSEDSVMIYSPFEKKYYHYPIYHDHDSVFNIAREWLRLKKLTKDSLTFQLLSVDRKEVSRERSNVTMKFYSHRYLSDVLKKDPVLLRRPNRNDTLFIKSLVSRANRNPKNPDSAFAARQPVQLISTIKEIEVVKEGLQYDPHNLLSISSADTYLKPEYSININKAYKDFSHTFTALVDQHGKLQVDTFWTSAEFTASRRKVLEGIVDVYLQRFLKVIPGSTLGLPHTSQITLYVKGKK</sequence>
<accession>A0A2T0U7M9</accession>
<evidence type="ECO:0000313" key="2">
    <source>
        <dbReference type="Proteomes" id="UP000238034"/>
    </source>
</evidence>
<dbReference type="Proteomes" id="UP000238034">
    <property type="component" value="Unassembled WGS sequence"/>
</dbReference>
<name>A0A2T0U7M9_9SPHI</name>
<protein>
    <submittedName>
        <fullName evidence="1">Uncharacterized protein</fullName>
    </submittedName>
</protein>